<gene>
    <name evidence="1" type="ORF">K0M31_003745</name>
</gene>
<protein>
    <submittedName>
        <fullName evidence="1">Uncharacterized protein</fullName>
    </submittedName>
</protein>
<organism evidence="1 2">
    <name type="scientific">Melipona bicolor</name>
    <dbReference type="NCBI Taxonomy" id="60889"/>
    <lineage>
        <taxon>Eukaryota</taxon>
        <taxon>Metazoa</taxon>
        <taxon>Ecdysozoa</taxon>
        <taxon>Arthropoda</taxon>
        <taxon>Hexapoda</taxon>
        <taxon>Insecta</taxon>
        <taxon>Pterygota</taxon>
        <taxon>Neoptera</taxon>
        <taxon>Endopterygota</taxon>
        <taxon>Hymenoptera</taxon>
        <taxon>Apocrita</taxon>
        <taxon>Aculeata</taxon>
        <taxon>Apoidea</taxon>
        <taxon>Anthophila</taxon>
        <taxon>Apidae</taxon>
        <taxon>Melipona</taxon>
    </lineage>
</organism>
<dbReference type="AlphaFoldDB" id="A0AA40FXX5"/>
<proteinExistence type="predicted"/>
<dbReference type="EMBL" id="JAHYIQ010000012">
    <property type="protein sequence ID" value="KAK1127196.1"/>
    <property type="molecule type" value="Genomic_DNA"/>
</dbReference>
<dbReference type="Proteomes" id="UP001177670">
    <property type="component" value="Unassembled WGS sequence"/>
</dbReference>
<keyword evidence="2" id="KW-1185">Reference proteome</keyword>
<accession>A0AA40FXX5</accession>
<evidence type="ECO:0000313" key="1">
    <source>
        <dbReference type="EMBL" id="KAK1127196.1"/>
    </source>
</evidence>
<comment type="caution">
    <text evidence="1">The sequence shown here is derived from an EMBL/GenBank/DDBJ whole genome shotgun (WGS) entry which is preliminary data.</text>
</comment>
<name>A0AA40FXX5_9HYME</name>
<reference evidence="1" key="1">
    <citation type="submission" date="2021-10" db="EMBL/GenBank/DDBJ databases">
        <title>Melipona bicolor Genome sequencing and assembly.</title>
        <authorList>
            <person name="Araujo N.S."/>
            <person name="Arias M.C."/>
        </authorList>
    </citation>
    <scope>NUCLEOTIDE SEQUENCE</scope>
    <source>
        <strain evidence="1">USP_2M_L1-L4_2017</strain>
        <tissue evidence="1">Whole body</tissue>
    </source>
</reference>
<evidence type="ECO:0000313" key="2">
    <source>
        <dbReference type="Proteomes" id="UP001177670"/>
    </source>
</evidence>
<sequence>MLDQSNSDSSHNCKLRRVKKDVNESARAILPTGTPCEAKSSPGKGESWQVVTIERASCKEGCFSRTRLVQSGAPQGGEEPPS</sequence>